<dbReference type="GO" id="GO:0005524">
    <property type="term" value="F:ATP binding"/>
    <property type="evidence" value="ECO:0007669"/>
    <property type="project" value="UniProtKB-KW"/>
</dbReference>
<keyword evidence="1" id="KW-1133">Transmembrane helix</keyword>
<evidence type="ECO:0000313" key="4">
    <source>
        <dbReference type="Proteomes" id="UP000714380"/>
    </source>
</evidence>
<dbReference type="Proteomes" id="UP000714380">
    <property type="component" value="Unassembled WGS sequence"/>
</dbReference>
<feature type="domain" description="ORC1/DEAH AAA+ ATPase" evidence="2">
    <location>
        <begin position="373"/>
        <end position="492"/>
    </location>
</feature>
<dbReference type="InterPro" id="IPR027417">
    <property type="entry name" value="P-loop_NTPase"/>
</dbReference>
<feature type="transmembrane region" description="Helical" evidence="1">
    <location>
        <begin position="149"/>
        <end position="168"/>
    </location>
</feature>
<evidence type="ECO:0000313" key="3">
    <source>
        <dbReference type="EMBL" id="MCA6062699.1"/>
    </source>
</evidence>
<feature type="transmembrane region" description="Helical" evidence="1">
    <location>
        <begin position="66"/>
        <end position="86"/>
    </location>
</feature>
<comment type="caution">
    <text evidence="3">The sequence shown here is derived from an EMBL/GenBank/DDBJ whole genome shotgun (WGS) entry which is preliminary data.</text>
</comment>
<keyword evidence="3" id="KW-0067">ATP-binding</keyword>
<organism evidence="3 4">
    <name type="scientific">Thalassolituus marinus</name>
    <dbReference type="NCBI Taxonomy" id="671053"/>
    <lineage>
        <taxon>Bacteria</taxon>
        <taxon>Pseudomonadati</taxon>
        <taxon>Pseudomonadota</taxon>
        <taxon>Gammaproteobacteria</taxon>
        <taxon>Oceanospirillales</taxon>
        <taxon>Oceanospirillaceae</taxon>
        <taxon>Thalassolituus</taxon>
    </lineage>
</organism>
<sequence length="686" mass="77626">MSKGYGLLQVTLLFLASVSVVMAADSLPVLHWLQHLQQEGDALLAALLNVSSAWHALLHGSDNSGLWQVVMHSGLPLLLIFPLRWLTKFLARYLVNGIIHWHNQIVSSGLRHQGARAMARLASGVTPLLPWGMLLWLSTLVPAPDKQQMGLGGALLILFQVYVLYVLLKLASEWFLQSICQGAGNYMNAESTSLLELRTRSSTSWLLLPWVLIALTSYLFTQSVIGQLVGAIVWLFSWLVICRLLYFYREELILNLKRLLPQSMDPLIEKVGHGKLMTITLPLWIPFNLLLFIKAFVSQLLAEFSWFQKLNARWFRMKNQNAENEADDDVSERIDDDYLHWFSDDGEWEYPIIDTGLSAAIRKNFDLWDEERSNENVLLICGEPGIGKNSAARRFANTLTSEKSETQIRLIDVPAKTISADALYQLLGEALNENLAGGPAALVEADKHLSPTLIIINDAENLFLAEVGAFDGWRSLLSLTNAQLQNVFWVIVINNQSWAYLCNVFGRDYQIKNVIRAKRWSQSDIRSLILSRNQKSGYRLLYDEVLIDTRSQATQTVRNAEQRYFSLLWDACRGNPVTALKLWKESVSTLRNVATVRIPRLPASARIEKSSANNMFVYAALVTHGRLSTAEIMRVTDMAENVVRYALKSAQEDDVIEKGNDGRYSITALWYYTVTSTLNRMNMLNE</sequence>
<keyword evidence="4" id="KW-1185">Reference proteome</keyword>
<feature type="transmembrane region" description="Helical" evidence="1">
    <location>
        <begin position="205"/>
        <end position="225"/>
    </location>
</feature>
<dbReference type="SUPFAM" id="SSF52540">
    <property type="entry name" value="P-loop containing nucleoside triphosphate hydrolases"/>
    <property type="match status" value="1"/>
</dbReference>
<evidence type="ECO:0000259" key="2">
    <source>
        <dbReference type="Pfam" id="PF13401"/>
    </source>
</evidence>
<proteinExistence type="predicted"/>
<name>A0ABS7ZLU8_9GAMM</name>
<feature type="transmembrane region" description="Helical" evidence="1">
    <location>
        <begin position="231"/>
        <end position="248"/>
    </location>
</feature>
<feature type="transmembrane region" description="Helical" evidence="1">
    <location>
        <begin position="117"/>
        <end position="137"/>
    </location>
</feature>
<keyword evidence="1" id="KW-0812">Transmembrane</keyword>
<dbReference type="InterPro" id="IPR049945">
    <property type="entry name" value="AAA_22"/>
</dbReference>
<evidence type="ECO:0000256" key="1">
    <source>
        <dbReference type="SAM" id="Phobius"/>
    </source>
</evidence>
<dbReference type="Gene3D" id="3.40.50.300">
    <property type="entry name" value="P-loop containing nucleotide triphosphate hydrolases"/>
    <property type="match status" value="1"/>
</dbReference>
<dbReference type="Pfam" id="PF13401">
    <property type="entry name" value="AAA_22"/>
    <property type="match status" value="1"/>
</dbReference>
<protein>
    <submittedName>
        <fullName evidence="3">ATP-binding protein</fullName>
    </submittedName>
</protein>
<accession>A0ABS7ZLU8</accession>
<dbReference type="RefSeq" id="WP_225671958.1">
    <property type="nucleotide sequence ID" value="NZ_JAEDAH010000016.1"/>
</dbReference>
<feature type="transmembrane region" description="Helical" evidence="1">
    <location>
        <begin position="283"/>
        <end position="307"/>
    </location>
</feature>
<keyword evidence="3" id="KW-0547">Nucleotide-binding</keyword>
<keyword evidence="1" id="KW-0472">Membrane</keyword>
<reference evidence="3 4" key="1">
    <citation type="submission" date="2020-12" db="EMBL/GenBank/DDBJ databases">
        <title>Novel Thalassolituus-related marine hydrocarbonoclastic bacteria mediated algae-derived hydrocarbons mineralization in twilight zone of the northern South China Sea.</title>
        <authorList>
            <person name="Dong C."/>
        </authorList>
    </citation>
    <scope>NUCLEOTIDE SEQUENCE [LARGE SCALE GENOMIC DNA]</scope>
    <source>
        <strain evidence="3 4">IMCC1826</strain>
    </source>
</reference>
<gene>
    <name evidence="3" type="ORF">I9W95_03665</name>
</gene>
<dbReference type="EMBL" id="JAEDAH010000016">
    <property type="protein sequence ID" value="MCA6062699.1"/>
    <property type="molecule type" value="Genomic_DNA"/>
</dbReference>